<dbReference type="RefSeq" id="WP_074731280.1">
    <property type="nucleotide sequence ID" value="NZ_FNYK01000005.1"/>
</dbReference>
<dbReference type="InterPro" id="IPR043129">
    <property type="entry name" value="ATPase_NBD"/>
</dbReference>
<evidence type="ECO:0000256" key="1">
    <source>
        <dbReference type="ARBA" id="ARBA00006479"/>
    </source>
</evidence>
<sequence>MKKYVVCDIGGSSIKYGLLDEEHHFLDKGKIDTPKSLGELYQALSSIYQHYEDVAGVALSMPGAIDPERGYTYTSGALGYYNNTEFVKELSAYIPVPITIGNDAKCAANAEVGYGALKDVDDAYVIVLGTGIGGCLVMNHKVVPGKHFASGEVSNLITDYHDPKNMKELWAMRCGIYGLLKHVQEALGEEVELSGIEIFDRANNGDEKVIAGIDAFAREVAIQIININTIVDLERVAIGGGISVQPLLLELIQKNYDDIYSYYQQYAFPCAKVELVTCQFNNDANLIGALYQHLTSK</sequence>
<evidence type="ECO:0000313" key="2">
    <source>
        <dbReference type="EMBL" id="SEI47547.1"/>
    </source>
</evidence>
<dbReference type="Proteomes" id="UP000183028">
    <property type="component" value="Unassembled WGS sequence"/>
</dbReference>
<dbReference type="CDD" id="cd24152">
    <property type="entry name" value="ASKHA_NBD_ROK-like"/>
    <property type="match status" value="1"/>
</dbReference>
<dbReference type="PANTHER" id="PTHR18964">
    <property type="entry name" value="ROK (REPRESSOR, ORF, KINASE) FAMILY"/>
    <property type="match status" value="1"/>
</dbReference>
<dbReference type="GO" id="GO:0016301">
    <property type="term" value="F:kinase activity"/>
    <property type="evidence" value="ECO:0007669"/>
    <property type="project" value="UniProtKB-KW"/>
</dbReference>
<dbReference type="Gene3D" id="3.30.420.40">
    <property type="match status" value="2"/>
</dbReference>
<organism evidence="2 3">
    <name type="scientific">Sharpea azabuensis</name>
    <dbReference type="NCBI Taxonomy" id="322505"/>
    <lineage>
        <taxon>Bacteria</taxon>
        <taxon>Bacillati</taxon>
        <taxon>Bacillota</taxon>
        <taxon>Erysipelotrichia</taxon>
        <taxon>Erysipelotrichales</taxon>
        <taxon>Coprobacillaceae</taxon>
        <taxon>Sharpea</taxon>
    </lineage>
</organism>
<gene>
    <name evidence="2" type="ORF">SAMN04487834_100556</name>
</gene>
<dbReference type="OrthoDB" id="9795247at2"/>
<comment type="similarity">
    <text evidence="1">Belongs to the ROK (NagC/XylR) family.</text>
</comment>
<reference evidence="3" key="1">
    <citation type="submission" date="2016-10" db="EMBL/GenBank/DDBJ databases">
        <authorList>
            <person name="Varghese N."/>
        </authorList>
    </citation>
    <scope>NUCLEOTIDE SEQUENCE [LARGE SCALE GENOMIC DNA]</scope>
    <source>
        <strain evidence="3">DSM 20406</strain>
    </source>
</reference>
<keyword evidence="2" id="KW-0418">Kinase</keyword>
<dbReference type="EMBL" id="FNYK01000005">
    <property type="protein sequence ID" value="SEI47547.1"/>
    <property type="molecule type" value="Genomic_DNA"/>
</dbReference>
<dbReference type="AlphaFoldDB" id="A0A1H6R4V1"/>
<dbReference type="Pfam" id="PF00480">
    <property type="entry name" value="ROK"/>
    <property type="match status" value="1"/>
</dbReference>
<protein>
    <submittedName>
        <fullName evidence="2">Sugar kinase of the NBD/HSP70 family, may contain an N-terminal HTH domain</fullName>
    </submittedName>
</protein>
<dbReference type="SUPFAM" id="SSF53067">
    <property type="entry name" value="Actin-like ATPase domain"/>
    <property type="match status" value="1"/>
</dbReference>
<proteinExistence type="inferred from homology"/>
<evidence type="ECO:0000313" key="3">
    <source>
        <dbReference type="Proteomes" id="UP000183028"/>
    </source>
</evidence>
<keyword evidence="2" id="KW-0808">Transferase</keyword>
<name>A0A1H6R4V1_9FIRM</name>
<keyword evidence="3" id="KW-1185">Reference proteome</keyword>
<dbReference type="PANTHER" id="PTHR18964:SF170">
    <property type="entry name" value="SUGAR KINASE"/>
    <property type="match status" value="1"/>
</dbReference>
<accession>A0A1H6R4V1</accession>
<dbReference type="STRING" id="322505.SAMN04487836_10529"/>
<dbReference type="eggNOG" id="COG1940">
    <property type="taxonomic scope" value="Bacteria"/>
</dbReference>
<dbReference type="InterPro" id="IPR000600">
    <property type="entry name" value="ROK"/>
</dbReference>